<proteinExistence type="predicted"/>
<evidence type="ECO:0000256" key="1">
    <source>
        <dbReference type="SAM" id="MobiDB-lite"/>
    </source>
</evidence>
<dbReference type="AlphaFoldDB" id="A0A2J4JKN7"/>
<sequence length="67" mass="7167">MSEAIWVAIIGLVGVVVVAVINGVFGLIKKPEKDSKKKSEDKISVNQTVSGNNNTVIGVQTDKREKS</sequence>
<keyword evidence="2" id="KW-1133">Transmembrane helix</keyword>
<feature type="compositionally biased region" description="Basic and acidic residues" evidence="1">
    <location>
        <begin position="31"/>
        <end position="43"/>
    </location>
</feature>
<dbReference type="EMBL" id="NMTS02000102">
    <property type="protein sequence ID" value="PLK28433.1"/>
    <property type="molecule type" value="Genomic_DNA"/>
</dbReference>
<dbReference type="RefSeq" id="WP_097781173.1">
    <property type="nucleotide sequence ID" value="NZ_NMTS02000102.1"/>
</dbReference>
<reference evidence="3 4" key="1">
    <citation type="journal article" date="2017" name="Front. Microbiol.">
        <title>New Insights into the Diversity of the Genus Faecalibacterium.</title>
        <authorList>
            <person name="Benevides L."/>
            <person name="Burman S."/>
            <person name="Martin R."/>
            <person name="Robert V."/>
            <person name="Thomas M."/>
            <person name="Miquel S."/>
            <person name="Chain F."/>
            <person name="Sokol H."/>
            <person name="Bermudez-Humaran L.G."/>
            <person name="Morrison M."/>
            <person name="Langella P."/>
            <person name="Azevedo V.A."/>
            <person name="Chatel J.M."/>
            <person name="Soares S."/>
        </authorList>
    </citation>
    <scope>NUCLEOTIDE SEQUENCE [LARGE SCALE GENOMIC DNA]</scope>
    <source>
        <strain evidence="3 4">CNCM I 4542</strain>
    </source>
</reference>
<dbReference type="Proteomes" id="UP000221015">
    <property type="component" value="Unassembled WGS sequence"/>
</dbReference>
<organism evidence="3 4">
    <name type="scientific">Faecalibacterium prausnitzii</name>
    <dbReference type="NCBI Taxonomy" id="853"/>
    <lineage>
        <taxon>Bacteria</taxon>
        <taxon>Bacillati</taxon>
        <taxon>Bacillota</taxon>
        <taxon>Clostridia</taxon>
        <taxon>Eubacteriales</taxon>
        <taxon>Oscillospiraceae</taxon>
        <taxon>Faecalibacterium</taxon>
    </lineage>
</organism>
<evidence type="ECO:0000313" key="3">
    <source>
        <dbReference type="EMBL" id="PLK28433.1"/>
    </source>
</evidence>
<comment type="caution">
    <text evidence="3">The sequence shown here is derived from an EMBL/GenBank/DDBJ whole genome shotgun (WGS) entry which is preliminary data.</text>
</comment>
<accession>A0A2J4JKN7</accession>
<feature type="compositionally biased region" description="Polar residues" evidence="1">
    <location>
        <begin position="44"/>
        <end position="58"/>
    </location>
</feature>
<feature type="transmembrane region" description="Helical" evidence="2">
    <location>
        <begin position="6"/>
        <end position="28"/>
    </location>
</feature>
<evidence type="ECO:0000256" key="2">
    <source>
        <dbReference type="SAM" id="Phobius"/>
    </source>
</evidence>
<keyword evidence="2" id="KW-0812">Transmembrane</keyword>
<gene>
    <name evidence="3" type="ORF">CGS50_014350</name>
</gene>
<keyword evidence="2" id="KW-0472">Membrane</keyword>
<protein>
    <submittedName>
        <fullName evidence="3">Uncharacterized protein</fullName>
    </submittedName>
</protein>
<feature type="region of interest" description="Disordered" evidence="1">
    <location>
        <begin position="31"/>
        <end position="67"/>
    </location>
</feature>
<name>A0A2J4JKN7_9FIRM</name>
<evidence type="ECO:0000313" key="4">
    <source>
        <dbReference type="Proteomes" id="UP000221015"/>
    </source>
</evidence>